<dbReference type="PANTHER" id="PTHR37844:SF2">
    <property type="entry name" value="SER_THR PROTEIN PHOSPHATASE SUPERFAMILY (AFU_ORTHOLOGUE AFUA_1G14840)"/>
    <property type="match status" value="1"/>
</dbReference>
<dbReference type="EMBL" id="NRRL01000041">
    <property type="protein sequence ID" value="MBK1669212.1"/>
    <property type="molecule type" value="Genomic_DNA"/>
</dbReference>
<keyword evidence="3" id="KW-1185">Reference proteome</keyword>
<dbReference type="SUPFAM" id="SSF56300">
    <property type="entry name" value="Metallo-dependent phosphatases"/>
    <property type="match status" value="1"/>
</dbReference>
<evidence type="ECO:0000313" key="2">
    <source>
        <dbReference type="EMBL" id="MBK1669212.1"/>
    </source>
</evidence>
<proteinExistence type="predicted"/>
<dbReference type="Proteomes" id="UP001296873">
    <property type="component" value="Unassembled WGS sequence"/>
</dbReference>
<gene>
    <name evidence="2" type="ORF">CKO28_14335</name>
</gene>
<reference evidence="2 3" key="1">
    <citation type="journal article" date="2020" name="Microorganisms">
        <title>Osmotic Adaptation and Compatible Solute Biosynthesis of Phototrophic Bacteria as Revealed from Genome Analyses.</title>
        <authorList>
            <person name="Imhoff J.F."/>
            <person name="Rahn T."/>
            <person name="Kunzel S."/>
            <person name="Keller A."/>
            <person name="Neulinger S.C."/>
        </authorList>
    </citation>
    <scope>NUCLEOTIDE SEQUENCE [LARGE SCALE GENOMIC DNA]</scope>
    <source>
        <strain evidence="2 3">DSM 9895</strain>
    </source>
</reference>
<name>A0ABS1DGI5_9PROT</name>
<feature type="domain" description="Calcineurin-like phosphoesterase" evidence="1">
    <location>
        <begin position="6"/>
        <end position="232"/>
    </location>
</feature>
<evidence type="ECO:0000259" key="1">
    <source>
        <dbReference type="Pfam" id="PF00149"/>
    </source>
</evidence>
<comment type="caution">
    <text evidence="2">The sequence shown here is derived from an EMBL/GenBank/DDBJ whole genome shotgun (WGS) entry which is preliminary data.</text>
</comment>
<accession>A0ABS1DGI5</accession>
<evidence type="ECO:0000313" key="3">
    <source>
        <dbReference type="Proteomes" id="UP001296873"/>
    </source>
</evidence>
<dbReference type="Pfam" id="PF00149">
    <property type="entry name" value="Metallophos"/>
    <property type="match status" value="1"/>
</dbReference>
<organism evidence="2 3">
    <name type="scientific">Rhodovibrio sodomensis</name>
    <dbReference type="NCBI Taxonomy" id="1088"/>
    <lineage>
        <taxon>Bacteria</taxon>
        <taxon>Pseudomonadati</taxon>
        <taxon>Pseudomonadota</taxon>
        <taxon>Alphaproteobacteria</taxon>
        <taxon>Rhodospirillales</taxon>
        <taxon>Rhodovibrionaceae</taxon>
        <taxon>Rhodovibrio</taxon>
    </lineage>
</organism>
<dbReference type="Gene3D" id="3.60.21.10">
    <property type="match status" value="1"/>
</dbReference>
<protein>
    <recommendedName>
        <fullName evidence="1">Calcineurin-like phosphoesterase domain-containing protein</fullName>
    </recommendedName>
</protein>
<dbReference type="InterPro" id="IPR029052">
    <property type="entry name" value="Metallo-depent_PP-like"/>
</dbReference>
<dbReference type="PANTHER" id="PTHR37844">
    <property type="entry name" value="SER/THR PROTEIN PHOSPHATASE SUPERFAMILY (AFU_ORTHOLOGUE AFUA_1G14840)"/>
    <property type="match status" value="1"/>
</dbReference>
<sequence>MGAETMKLAILSDLHLEQVPDALLAEREIDVGVADVLVLAGDVDLGTRGLEWAAEKHPGIPIVYVGGNHEPYKRDRIETIEALRAAAAETDNVRFLENEECRIEGADGRVVRFLGCTLWTDFMLHGPRFEPEAKIIARMRINDFRLISERGRSFTPYHAIDAHKESLAWLRARADESGPWDATAVVTHHGVSNLCQPEKYRCGENAPAFVSALEGEVEVLAPDLWVTGHTHYDHDFRLGGTRVVSKQEKYLHENPNWGRLSPMVVEV</sequence>
<dbReference type="InterPro" id="IPR004843">
    <property type="entry name" value="Calcineurin-like_PHP"/>
</dbReference>